<evidence type="ECO:0000256" key="1">
    <source>
        <dbReference type="SAM" id="MobiDB-lite"/>
    </source>
</evidence>
<dbReference type="EMBL" id="SWJQ01000535">
    <property type="protein sequence ID" value="TRZ13165.1"/>
    <property type="molecule type" value="Genomic_DNA"/>
</dbReference>
<gene>
    <name evidence="2" type="ORF">HGM15179_013945</name>
</gene>
<dbReference type="AlphaFoldDB" id="A0A8K1G861"/>
<proteinExistence type="predicted"/>
<feature type="region of interest" description="Disordered" evidence="1">
    <location>
        <begin position="1"/>
        <end position="32"/>
    </location>
</feature>
<organism evidence="2 3">
    <name type="scientific">Zosterops borbonicus</name>
    <dbReference type="NCBI Taxonomy" id="364589"/>
    <lineage>
        <taxon>Eukaryota</taxon>
        <taxon>Metazoa</taxon>
        <taxon>Chordata</taxon>
        <taxon>Craniata</taxon>
        <taxon>Vertebrata</taxon>
        <taxon>Euteleostomi</taxon>
        <taxon>Archelosauria</taxon>
        <taxon>Archosauria</taxon>
        <taxon>Dinosauria</taxon>
        <taxon>Saurischia</taxon>
        <taxon>Theropoda</taxon>
        <taxon>Coelurosauria</taxon>
        <taxon>Aves</taxon>
        <taxon>Neognathae</taxon>
        <taxon>Neoaves</taxon>
        <taxon>Telluraves</taxon>
        <taxon>Australaves</taxon>
        <taxon>Passeriformes</taxon>
        <taxon>Sylvioidea</taxon>
        <taxon>Zosteropidae</taxon>
        <taxon>Zosterops</taxon>
    </lineage>
</organism>
<keyword evidence="3" id="KW-1185">Reference proteome</keyword>
<protein>
    <submittedName>
        <fullName evidence="2">Uncharacterized protein</fullName>
    </submittedName>
</protein>
<feature type="compositionally biased region" description="Basic and acidic residues" evidence="1">
    <location>
        <begin position="17"/>
        <end position="32"/>
    </location>
</feature>
<evidence type="ECO:0000313" key="2">
    <source>
        <dbReference type="EMBL" id="TRZ13165.1"/>
    </source>
</evidence>
<evidence type="ECO:0000313" key="3">
    <source>
        <dbReference type="Proteomes" id="UP000796761"/>
    </source>
</evidence>
<dbReference type="Proteomes" id="UP000796761">
    <property type="component" value="Unassembled WGS sequence"/>
</dbReference>
<name>A0A8K1G861_9PASS</name>
<dbReference type="OrthoDB" id="10507642at2759"/>
<sequence length="283" mass="31796">MKYDGRGDITSFNSDKAWGDRPSIHTSEPETARDALSLEKLCRSRGKHLNHSTKEFQTLQTESHNALSSGNNQEELETCTCLQDSDLIGITETHGVLEWKGMSSLGGTGRGDEKVPSIITKCMELHLGIDEELNETFWRSVSRPALFNIFASNLDSGIEFNLSKLPMTTGGENCKKIRKVQMHMIQEAGAGALIPSKAKKKLVPKKEPKQQGIKPPRKTLVERRELAKKPMEPNPQNLLNIQRSPFHCIDKELDKGHIEINLKVRNANICAIHKHSVKEEERK</sequence>
<accession>A0A8K1G861</accession>
<reference evidence="2" key="1">
    <citation type="submission" date="2019-04" db="EMBL/GenBank/DDBJ databases">
        <title>Genome assembly of Zosterops borbonicus 15179.</title>
        <authorList>
            <person name="Leroy T."/>
            <person name="Anselmetti Y."/>
            <person name="Tilak M.-K."/>
            <person name="Nabholz B."/>
        </authorList>
    </citation>
    <scope>NUCLEOTIDE SEQUENCE</scope>
    <source>
        <strain evidence="2">HGM_15179</strain>
        <tissue evidence="2">Muscle</tissue>
    </source>
</reference>
<comment type="caution">
    <text evidence="2">The sequence shown here is derived from an EMBL/GenBank/DDBJ whole genome shotgun (WGS) entry which is preliminary data.</text>
</comment>